<keyword evidence="6" id="KW-0998">Cell outer membrane</keyword>
<keyword evidence="8" id="KW-0675">Receptor</keyword>
<gene>
    <name evidence="8" type="ORF">EZS27_007134</name>
</gene>
<keyword evidence="2" id="KW-0813">Transport</keyword>
<dbReference type="PROSITE" id="PS52016">
    <property type="entry name" value="TONB_DEPENDENT_REC_3"/>
    <property type="match status" value="1"/>
</dbReference>
<evidence type="ECO:0000256" key="1">
    <source>
        <dbReference type="ARBA" id="ARBA00004571"/>
    </source>
</evidence>
<dbReference type="GO" id="GO:0015344">
    <property type="term" value="F:siderophore uptake transmembrane transporter activity"/>
    <property type="evidence" value="ECO:0007669"/>
    <property type="project" value="TreeGrafter"/>
</dbReference>
<dbReference type="AlphaFoldDB" id="A0A5J4SIY2"/>
<evidence type="ECO:0000256" key="2">
    <source>
        <dbReference type="ARBA" id="ARBA00022448"/>
    </source>
</evidence>
<dbReference type="PANTHER" id="PTHR30069">
    <property type="entry name" value="TONB-DEPENDENT OUTER MEMBRANE RECEPTOR"/>
    <property type="match status" value="1"/>
</dbReference>
<dbReference type="Gene3D" id="2.40.170.20">
    <property type="entry name" value="TonB-dependent receptor, beta-barrel domain"/>
    <property type="match status" value="1"/>
</dbReference>
<comment type="subcellular location">
    <subcellularLocation>
        <location evidence="1">Cell outer membrane</location>
        <topology evidence="1">Multi-pass membrane protein</topology>
    </subcellularLocation>
</comment>
<dbReference type="EMBL" id="SNRY01000177">
    <property type="protein sequence ID" value="KAA6345281.1"/>
    <property type="molecule type" value="Genomic_DNA"/>
</dbReference>
<dbReference type="GO" id="GO:0044718">
    <property type="term" value="P:siderophore transmembrane transport"/>
    <property type="evidence" value="ECO:0007669"/>
    <property type="project" value="TreeGrafter"/>
</dbReference>
<dbReference type="InterPro" id="IPR037066">
    <property type="entry name" value="Plug_dom_sf"/>
</dbReference>
<evidence type="ECO:0000256" key="3">
    <source>
        <dbReference type="ARBA" id="ARBA00022692"/>
    </source>
</evidence>
<dbReference type="Gene3D" id="2.170.130.10">
    <property type="entry name" value="TonB-dependent receptor, plug domain"/>
    <property type="match status" value="1"/>
</dbReference>
<dbReference type="SUPFAM" id="SSF56935">
    <property type="entry name" value="Porins"/>
    <property type="match status" value="1"/>
</dbReference>
<evidence type="ECO:0000256" key="4">
    <source>
        <dbReference type="ARBA" id="ARBA00022729"/>
    </source>
</evidence>
<dbReference type="InterPro" id="IPR012910">
    <property type="entry name" value="Plug_dom"/>
</dbReference>
<dbReference type="PANTHER" id="PTHR30069:SF29">
    <property type="entry name" value="HEMOGLOBIN AND HEMOGLOBIN-HAPTOGLOBIN-BINDING PROTEIN 1-RELATED"/>
    <property type="match status" value="1"/>
</dbReference>
<proteinExistence type="predicted"/>
<protein>
    <submittedName>
        <fullName evidence="8">TonB-dependent receptor</fullName>
    </submittedName>
</protein>
<keyword evidence="5" id="KW-0472">Membrane</keyword>
<sequence>MQIPDSPAAVSFINVVNKHLLPLNLVFGKAFTDGNKSEDLPCVCITIIAFEEGAKTTMNKFRTLVHTTIGRILSACMLFPVFAGAQNQTPDTMRVYPLLEVVVSERYQTRTVKATAPVQLFSKEQLNKLNAFQLSDAVKHFAGVTVKDYGGIGGLKTVSLRSLGAGHTAVGYDGITLSDIQTGQIDIGRFSLENIDQLSLNNGQSDNIFQSARFLAAAGVLNIQTTAPNFIEGQNIHVRSSLKAGSWGLVNPSVTIEGKLNEHLTLSTSGEFTSTDGRYPYLLHYGNDTDSISREKRKNTEVKIGRAEVGLFGNFSGNEQWKLKAYYYQSSRGLPGTATFYYDYASQHLWDKNAFLQSYYKKELSRRWVFQTSAKGSWNDQRYLDPDYKGMGGETENRYHQQEYYLSASLLYRVGHYLSFSLSSDGSINTMNANLNNFARPTRYSWLTAMSGKYANEWITATASLLNTVVNEETRLGAGAGNHKQLSPYAGISLKPFAGEEWHLRAFYKNIFRLPNFNELYYSEIGNRNLLPENTTQYNVGITYEKEINNRIPYLSITADAYYNAVSDKIIAIPTKNLFIWSIVNLGEVDIKGIDTSVRLRLQPWRKVGIDLSGNYTYQRALDVTDPYGKTYKHQIAYTPRTSGSGQAGIITPYINLFYTFLFSGKRYVLGQNATENRINGYADHTLSANKEFMFGKMKTSFTVEILNFFNDNYEIVRYFPMPGRSVRIGIKTVY</sequence>
<evidence type="ECO:0000256" key="6">
    <source>
        <dbReference type="ARBA" id="ARBA00023237"/>
    </source>
</evidence>
<keyword evidence="3" id="KW-0812">Transmembrane</keyword>
<evidence type="ECO:0000259" key="7">
    <source>
        <dbReference type="Pfam" id="PF07715"/>
    </source>
</evidence>
<dbReference type="InterPro" id="IPR036942">
    <property type="entry name" value="Beta-barrel_TonB_sf"/>
</dbReference>
<keyword evidence="4" id="KW-0732">Signal</keyword>
<name>A0A5J4SIY2_9ZZZZ</name>
<reference evidence="8" key="1">
    <citation type="submission" date="2019-03" db="EMBL/GenBank/DDBJ databases">
        <title>Single cell metagenomics reveals metabolic interactions within the superorganism composed of flagellate Streblomastix strix and complex community of Bacteroidetes bacteria on its surface.</title>
        <authorList>
            <person name="Treitli S.C."/>
            <person name="Kolisko M."/>
            <person name="Husnik F."/>
            <person name="Keeling P."/>
            <person name="Hampl V."/>
        </authorList>
    </citation>
    <scope>NUCLEOTIDE SEQUENCE</scope>
    <source>
        <strain evidence="8">STM</strain>
    </source>
</reference>
<accession>A0A5J4SIY2</accession>
<dbReference type="Pfam" id="PF07715">
    <property type="entry name" value="Plug"/>
    <property type="match status" value="1"/>
</dbReference>
<dbReference type="InterPro" id="IPR039426">
    <property type="entry name" value="TonB-dep_rcpt-like"/>
</dbReference>
<comment type="caution">
    <text evidence="8">The sequence shown here is derived from an EMBL/GenBank/DDBJ whole genome shotgun (WGS) entry which is preliminary data.</text>
</comment>
<feature type="domain" description="TonB-dependent receptor plug" evidence="7">
    <location>
        <begin position="113"/>
        <end position="211"/>
    </location>
</feature>
<dbReference type="GO" id="GO:0009279">
    <property type="term" value="C:cell outer membrane"/>
    <property type="evidence" value="ECO:0007669"/>
    <property type="project" value="UniProtKB-SubCell"/>
</dbReference>
<organism evidence="8">
    <name type="scientific">termite gut metagenome</name>
    <dbReference type="NCBI Taxonomy" id="433724"/>
    <lineage>
        <taxon>unclassified sequences</taxon>
        <taxon>metagenomes</taxon>
        <taxon>organismal metagenomes</taxon>
    </lineage>
</organism>
<evidence type="ECO:0000313" key="8">
    <source>
        <dbReference type="EMBL" id="KAA6345281.1"/>
    </source>
</evidence>
<evidence type="ECO:0000256" key="5">
    <source>
        <dbReference type="ARBA" id="ARBA00023136"/>
    </source>
</evidence>